<organism evidence="2 3">
    <name type="scientific">Apiosordaria backusii</name>
    <dbReference type="NCBI Taxonomy" id="314023"/>
    <lineage>
        <taxon>Eukaryota</taxon>
        <taxon>Fungi</taxon>
        <taxon>Dikarya</taxon>
        <taxon>Ascomycota</taxon>
        <taxon>Pezizomycotina</taxon>
        <taxon>Sordariomycetes</taxon>
        <taxon>Sordariomycetidae</taxon>
        <taxon>Sordariales</taxon>
        <taxon>Lasiosphaeriaceae</taxon>
        <taxon>Apiosordaria</taxon>
    </lineage>
</organism>
<feature type="region of interest" description="Disordered" evidence="1">
    <location>
        <begin position="334"/>
        <end position="357"/>
    </location>
</feature>
<accession>A0AA40EXG6</accession>
<evidence type="ECO:0000256" key="1">
    <source>
        <dbReference type="SAM" id="MobiDB-lite"/>
    </source>
</evidence>
<dbReference type="Proteomes" id="UP001172159">
    <property type="component" value="Unassembled WGS sequence"/>
</dbReference>
<evidence type="ECO:0000313" key="2">
    <source>
        <dbReference type="EMBL" id="KAK0747216.1"/>
    </source>
</evidence>
<comment type="caution">
    <text evidence="2">The sequence shown here is derived from an EMBL/GenBank/DDBJ whole genome shotgun (WGS) entry which is preliminary data.</text>
</comment>
<dbReference type="EMBL" id="JAUKTV010000001">
    <property type="protein sequence ID" value="KAK0747216.1"/>
    <property type="molecule type" value="Genomic_DNA"/>
</dbReference>
<sequence>MSPSDTSYNYYSDGSTGAYSDSDARNCLISGCRRKHAFARVGGRKIYSEFCNIHTCERTFPISKGLHCPNPKKEHERFCSIDLSCGHPGCSQTGSYSSSGEWTQYFCPRHRCTTRGCLSGSTSNKQQQRCDLHVLTCSVPRCERPCYENRDGTLDIVCAAHYGSFNCAWAGCARRKPGYDTKYCLEHKCAFGECSRGREKDAKWCKEHKCAVLSCDRGVKEDGGVMCKDHECNTSRCRLPRMAGADFCTNHGCKGKNCRFEARFPGGYCEERHACIVGMCSNPRSAVVSSTLGIFTDRCVEHDRLNRAGRRLSANDMPERERWEGRRHRYSDDIESLRRREREREQREREEREKTTREAYDTYAYSGWDRWYERGV</sequence>
<gene>
    <name evidence="2" type="ORF">B0T21DRAFT_86</name>
</gene>
<evidence type="ECO:0000313" key="3">
    <source>
        <dbReference type="Proteomes" id="UP001172159"/>
    </source>
</evidence>
<proteinExistence type="predicted"/>
<keyword evidence="3" id="KW-1185">Reference proteome</keyword>
<name>A0AA40EXG6_9PEZI</name>
<protein>
    <submittedName>
        <fullName evidence="2">Uncharacterized protein</fullName>
    </submittedName>
</protein>
<reference evidence="2" key="1">
    <citation type="submission" date="2023-06" db="EMBL/GenBank/DDBJ databases">
        <title>Genome-scale phylogeny and comparative genomics of the fungal order Sordariales.</title>
        <authorList>
            <consortium name="Lawrence Berkeley National Laboratory"/>
            <person name="Hensen N."/>
            <person name="Bonometti L."/>
            <person name="Westerberg I."/>
            <person name="Brannstrom I.O."/>
            <person name="Guillou S."/>
            <person name="Cros-Aarteil S."/>
            <person name="Calhoun S."/>
            <person name="Haridas S."/>
            <person name="Kuo A."/>
            <person name="Mondo S."/>
            <person name="Pangilinan J."/>
            <person name="Riley R."/>
            <person name="Labutti K."/>
            <person name="Andreopoulos B."/>
            <person name="Lipzen A."/>
            <person name="Chen C."/>
            <person name="Yanf M."/>
            <person name="Daum C."/>
            <person name="Ng V."/>
            <person name="Clum A."/>
            <person name="Steindorff A."/>
            <person name="Ohm R."/>
            <person name="Martin F."/>
            <person name="Silar P."/>
            <person name="Natvig D."/>
            <person name="Lalanne C."/>
            <person name="Gautier V."/>
            <person name="Ament-Velasquez S.L."/>
            <person name="Kruys A."/>
            <person name="Hutchinson M.I."/>
            <person name="Powell A.J."/>
            <person name="Barry K."/>
            <person name="Miller A.N."/>
            <person name="Grigoriev I.V."/>
            <person name="Debuchy R."/>
            <person name="Gladieux P."/>
            <person name="Thoren M.H."/>
            <person name="Johannesson H."/>
        </authorList>
    </citation>
    <scope>NUCLEOTIDE SEQUENCE</scope>
    <source>
        <strain evidence="2">CBS 540.89</strain>
    </source>
</reference>
<dbReference type="AlphaFoldDB" id="A0AA40EXG6"/>